<reference evidence="3" key="1">
    <citation type="submission" date="2014-09" db="EMBL/GenBank/DDBJ databases">
        <authorList>
            <person name="Mudge J."/>
            <person name="Ramaraj T."/>
            <person name="Lindquist I.E."/>
            <person name="Bharti A.K."/>
            <person name="Sundararajan A."/>
            <person name="Cameron C.T."/>
            <person name="Woodward J.E."/>
            <person name="May G.D."/>
            <person name="Brubaker C."/>
            <person name="Broadhvest J."/>
            <person name="Wilkins T.A."/>
        </authorList>
    </citation>
    <scope>NUCLEOTIDE SEQUENCE</scope>
    <source>
        <strain evidence="3">cv. AKA8401</strain>
    </source>
</reference>
<feature type="region of interest" description="Disordered" evidence="1">
    <location>
        <begin position="1"/>
        <end position="23"/>
    </location>
</feature>
<protein>
    <submittedName>
        <fullName evidence="2">Xylose operon regulatory</fullName>
    </submittedName>
</protein>
<proteinExistence type="predicted"/>
<gene>
    <name evidence="2" type="ORF">F383_32783</name>
</gene>
<dbReference type="EMBL" id="KN432859">
    <property type="protein sequence ID" value="KHG25560.1"/>
    <property type="molecule type" value="Genomic_DNA"/>
</dbReference>
<evidence type="ECO:0000313" key="2">
    <source>
        <dbReference type="EMBL" id="KHG25560.1"/>
    </source>
</evidence>
<dbReference type="AlphaFoldDB" id="A0A0B0PKM6"/>
<sequence>MQSVDMDSEGKRSLPTSGSGNSDLGIEALAELIRKVVEEVLETKVKEIRETLQTGCLQCKKRKDSSSQKTEPRSMKHVKTRQNFPALASSSGEGVRAQGGRRSGVRASSHARKCDLEAADRRLRQVEQLDLNLVARFGKRQLVCVELVSVSSQIEYLFWQPCCILVTCRWMGGSSSLPTWCKVTPNHSGLGAVRDSEWPHVLQT</sequence>
<feature type="region of interest" description="Disordered" evidence="1">
    <location>
        <begin position="59"/>
        <end position="108"/>
    </location>
</feature>
<name>A0A0B0PKM6_GOSAR</name>
<evidence type="ECO:0000256" key="1">
    <source>
        <dbReference type="SAM" id="MobiDB-lite"/>
    </source>
</evidence>
<evidence type="ECO:0000313" key="3">
    <source>
        <dbReference type="Proteomes" id="UP000032142"/>
    </source>
</evidence>
<keyword evidence="3" id="KW-1185">Reference proteome</keyword>
<feature type="compositionally biased region" description="Basic and acidic residues" evidence="1">
    <location>
        <begin position="64"/>
        <end position="74"/>
    </location>
</feature>
<accession>A0A0B0PKM6</accession>
<dbReference type="Proteomes" id="UP000032142">
    <property type="component" value="Unassembled WGS sequence"/>
</dbReference>
<organism evidence="2 3">
    <name type="scientific">Gossypium arboreum</name>
    <name type="common">Tree cotton</name>
    <name type="synonym">Gossypium nanking</name>
    <dbReference type="NCBI Taxonomy" id="29729"/>
    <lineage>
        <taxon>Eukaryota</taxon>
        <taxon>Viridiplantae</taxon>
        <taxon>Streptophyta</taxon>
        <taxon>Embryophyta</taxon>
        <taxon>Tracheophyta</taxon>
        <taxon>Spermatophyta</taxon>
        <taxon>Magnoliopsida</taxon>
        <taxon>eudicotyledons</taxon>
        <taxon>Gunneridae</taxon>
        <taxon>Pentapetalae</taxon>
        <taxon>rosids</taxon>
        <taxon>malvids</taxon>
        <taxon>Malvales</taxon>
        <taxon>Malvaceae</taxon>
        <taxon>Malvoideae</taxon>
        <taxon>Gossypium</taxon>
    </lineage>
</organism>